<protein>
    <submittedName>
        <fullName evidence="3">Transcriptional regulator with XRE-family HTH domain</fullName>
    </submittedName>
</protein>
<dbReference type="AlphaFoldDB" id="A0A840FZ72"/>
<evidence type="ECO:0000313" key="4">
    <source>
        <dbReference type="Proteomes" id="UP000524450"/>
    </source>
</evidence>
<dbReference type="EMBL" id="JACIFZ010000013">
    <property type="protein sequence ID" value="MBB4225554.1"/>
    <property type="molecule type" value="Genomic_DNA"/>
</dbReference>
<sequence>MPSPSPVLIAEANHHLTALGQRIHAHRKAMKVSAQAIAQAANISRVTLLRIERGVPSVTMGAYMNALEALGLSIDLNTRALPPTSTPAPLPERIQTDEFANGPRPAQTMRRSTAGRAAQPIAVR</sequence>
<reference evidence="3 4" key="1">
    <citation type="submission" date="2020-08" db="EMBL/GenBank/DDBJ databases">
        <title>Genomic Encyclopedia of Type Strains, Phase IV (KMG-V): Genome sequencing to study the core and pangenomes of soil and plant-associated prokaryotes.</title>
        <authorList>
            <person name="Whitman W."/>
        </authorList>
    </citation>
    <scope>NUCLEOTIDE SEQUENCE [LARGE SCALE GENOMIC DNA]</scope>
    <source>
        <strain evidence="3 4">34/80</strain>
    </source>
</reference>
<proteinExistence type="predicted"/>
<evidence type="ECO:0000256" key="1">
    <source>
        <dbReference type="SAM" id="MobiDB-lite"/>
    </source>
</evidence>
<dbReference type="Gene3D" id="1.10.260.40">
    <property type="entry name" value="lambda repressor-like DNA-binding domains"/>
    <property type="match status" value="1"/>
</dbReference>
<dbReference type="Proteomes" id="UP000524450">
    <property type="component" value="Unassembled WGS sequence"/>
</dbReference>
<comment type="caution">
    <text evidence="3">The sequence shown here is derived from an EMBL/GenBank/DDBJ whole genome shotgun (WGS) entry which is preliminary data.</text>
</comment>
<dbReference type="Pfam" id="PF13560">
    <property type="entry name" value="HTH_31"/>
    <property type="match status" value="1"/>
</dbReference>
<dbReference type="InterPro" id="IPR001387">
    <property type="entry name" value="Cro/C1-type_HTH"/>
</dbReference>
<evidence type="ECO:0000259" key="2">
    <source>
        <dbReference type="PROSITE" id="PS50943"/>
    </source>
</evidence>
<feature type="region of interest" description="Disordered" evidence="1">
    <location>
        <begin position="82"/>
        <end position="124"/>
    </location>
</feature>
<dbReference type="SMART" id="SM00530">
    <property type="entry name" value="HTH_XRE"/>
    <property type="match status" value="1"/>
</dbReference>
<dbReference type="SUPFAM" id="SSF47413">
    <property type="entry name" value="lambda repressor-like DNA-binding domains"/>
    <property type="match status" value="1"/>
</dbReference>
<dbReference type="PROSITE" id="PS50943">
    <property type="entry name" value="HTH_CROC1"/>
    <property type="match status" value="1"/>
</dbReference>
<dbReference type="GO" id="GO:0003677">
    <property type="term" value="F:DNA binding"/>
    <property type="evidence" value="ECO:0007669"/>
    <property type="project" value="InterPro"/>
</dbReference>
<gene>
    <name evidence="3" type="ORF">GGD71_006367</name>
</gene>
<feature type="domain" description="HTH cro/C1-type" evidence="2">
    <location>
        <begin position="23"/>
        <end position="77"/>
    </location>
</feature>
<name>A0A840FZ72_9BURK</name>
<dbReference type="InterPro" id="IPR010982">
    <property type="entry name" value="Lambda_DNA-bd_dom_sf"/>
</dbReference>
<dbReference type="RefSeq" id="WP_184642298.1">
    <property type="nucleotide sequence ID" value="NZ_JACIFZ010000013.1"/>
</dbReference>
<organism evidence="3 4">
    <name type="scientific">Variovorax guangxiensis</name>
    <dbReference type="NCBI Taxonomy" id="1775474"/>
    <lineage>
        <taxon>Bacteria</taxon>
        <taxon>Pseudomonadati</taxon>
        <taxon>Pseudomonadota</taxon>
        <taxon>Betaproteobacteria</taxon>
        <taxon>Burkholderiales</taxon>
        <taxon>Comamonadaceae</taxon>
        <taxon>Variovorax</taxon>
    </lineage>
</organism>
<evidence type="ECO:0000313" key="3">
    <source>
        <dbReference type="EMBL" id="MBB4225554.1"/>
    </source>
</evidence>
<accession>A0A840FZ72</accession>